<evidence type="ECO:0000256" key="4">
    <source>
        <dbReference type="ARBA" id="ARBA00022660"/>
    </source>
</evidence>
<evidence type="ECO:0000256" key="1">
    <source>
        <dbReference type="ARBA" id="ARBA00001926"/>
    </source>
</evidence>
<keyword evidence="5 8" id="KW-0479">Metal-binding</keyword>
<evidence type="ECO:0000256" key="5">
    <source>
        <dbReference type="ARBA" id="ARBA00022723"/>
    </source>
</evidence>
<dbReference type="InterPro" id="IPR009056">
    <property type="entry name" value="Cyt_c-like_dom"/>
</dbReference>
<keyword evidence="6" id="KW-0249">Electron transport</keyword>
<dbReference type="InterPro" id="IPR051459">
    <property type="entry name" value="Cytochrome_c-type_DH"/>
</dbReference>
<organism evidence="12 13">
    <name type="scientific">Aureimonas altamirensis DSM 21988</name>
    <dbReference type="NCBI Taxonomy" id="1121026"/>
    <lineage>
        <taxon>Bacteria</taxon>
        <taxon>Pseudomonadati</taxon>
        <taxon>Pseudomonadota</taxon>
        <taxon>Alphaproteobacteria</taxon>
        <taxon>Hyphomicrobiales</taxon>
        <taxon>Aurantimonadaceae</taxon>
        <taxon>Aureimonas</taxon>
    </lineage>
</organism>
<keyword evidence="10" id="KW-1133">Transmembrane helix</keyword>
<keyword evidence="7 8" id="KW-0408">Iron</keyword>
<dbReference type="SUPFAM" id="SSF46626">
    <property type="entry name" value="Cytochrome c"/>
    <property type="match status" value="1"/>
</dbReference>
<name>A0ABY1IPP8_9HYPH</name>
<accession>A0ABY1IPP8</accession>
<feature type="compositionally biased region" description="Pro residues" evidence="9">
    <location>
        <begin position="97"/>
        <end position="108"/>
    </location>
</feature>
<keyword evidence="3 8" id="KW-0349">Heme</keyword>
<dbReference type="Pfam" id="PF00034">
    <property type="entry name" value="Cytochrom_C"/>
    <property type="match status" value="1"/>
</dbReference>
<dbReference type="Proteomes" id="UP000184290">
    <property type="component" value="Unassembled WGS sequence"/>
</dbReference>
<proteinExistence type="predicted"/>
<protein>
    <submittedName>
        <fullName evidence="12">Cytochrome c, mono-and diheme variants</fullName>
    </submittedName>
</protein>
<evidence type="ECO:0000256" key="2">
    <source>
        <dbReference type="ARBA" id="ARBA00022448"/>
    </source>
</evidence>
<keyword evidence="2" id="KW-0813">Transport</keyword>
<feature type="transmembrane region" description="Helical" evidence="10">
    <location>
        <begin position="37"/>
        <end position="58"/>
    </location>
</feature>
<reference evidence="12 13" key="1">
    <citation type="submission" date="2016-11" db="EMBL/GenBank/DDBJ databases">
        <authorList>
            <person name="Varghese N."/>
            <person name="Submissions S."/>
        </authorList>
    </citation>
    <scope>NUCLEOTIDE SEQUENCE [LARGE SCALE GENOMIC DNA]</scope>
    <source>
        <strain evidence="12 13">DSM 21988</strain>
    </source>
</reference>
<evidence type="ECO:0000313" key="12">
    <source>
        <dbReference type="EMBL" id="SHJ79678.1"/>
    </source>
</evidence>
<comment type="caution">
    <text evidence="12">The sequence shown here is derived from an EMBL/GenBank/DDBJ whole genome shotgun (WGS) entry which is preliminary data.</text>
</comment>
<dbReference type="PANTHER" id="PTHR35008">
    <property type="entry name" value="BLL4482 PROTEIN-RELATED"/>
    <property type="match status" value="1"/>
</dbReference>
<dbReference type="PRINTS" id="PR00605">
    <property type="entry name" value="CYTCHROMECIC"/>
</dbReference>
<keyword evidence="10" id="KW-0812">Transmembrane</keyword>
<evidence type="ECO:0000259" key="11">
    <source>
        <dbReference type="PROSITE" id="PS51007"/>
    </source>
</evidence>
<dbReference type="InterPro" id="IPR036909">
    <property type="entry name" value="Cyt_c-like_dom_sf"/>
</dbReference>
<evidence type="ECO:0000256" key="9">
    <source>
        <dbReference type="SAM" id="MobiDB-lite"/>
    </source>
</evidence>
<keyword evidence="10" id="KW-0472">Membrane</keyword>
<comment type="cofactor">
    <cofactor evidence="1">
        <name>heme c</name>
        <dbReference type="ChEBI" id="CHEBI:61717"/>
    </cofactor>
</comment>
<evidence type="ECO:0000256" key="3">
    <source>
        <dbReference type="ARBA" id="ARBA00022617"/>
    </source>
</evidence>
<dbReference type="Gene3D" id="1.10.760.10">
    <property type="entry name" value="Cytochrome c-like domain"/>
    <property type="match status" value="1"/>
</dbReference>
<dbReference type="PROSITE" id="PS51007">
    <property type="entry name" value="CYTC"/>
    <property type="match status" value="1"/>
</dbReference>
<evidence type="ECO:0000256" key="10">
    <source>
        <dbReference type="SAM" id="Phobius"/>
    </source>
</evidence>
<evidence type="ECO:0000256" key="7">
    <source>
        <dbReference type="ARBA" id="ARBA00023004"/>
    </source>
</evidence>
<feature type="domain" description="Cytochrome c" evidence="11">
    <location>
        <begin position="69"/>
        <end position="167"/>
    </location>
</feature>
<feature type="region of interest" description="Disordered" evidence="9">
    <location>
        <begin position="90"/>
        <end position="116"/>
    </location>
</feature>
<keyword evidence="13" id="KW-1185">Reference proteome</keyword>
<keyword evidence="4" id="KW-0679">Respiratory chain</keyword>
<gene>
    <name evidence="12" type="ORF">SAMN02745911_3376</name>
</gene>
<dbReference type="EMBL" id="FQZC01000004">
    <property type="protein sequence ID" value="SHJ79678.1"/>
    <property type="molecule type" value="Genomic_DNA"/>
</dbReference>
<dbReference type="InterPro" id="IPR008168">
    <property type="entry name" value="Cyt_C_IC"/>
</dbReference>
<evidence type="ECO:0000256" key="8">
    <source>
        <dbReference type="PROSITE-ProRule" id="PRU00433"/>
    </source>
</evidence>
<dbReference type="PANTHER" id="PTHR35008:SF4">
    <property type="entry name" value="BLL4482 PROTEIN"/>
    <property type="match status" value="1"/>
</dbReference>
<sequence length="182" mass="19792">MSIANGVAPLANPPCHLVRCNSSLLNMRAMRKKLLNTFWAGSLLAGAIVATLAGWHYARSESIAAASAEVVEQGRQVYADQCASCHGANLEGQPDWRSPPPSGRLPAPPHDESGHTWHHADEMLFRIVKEGTAAIVGGSYESDMPGFADALSDGEIRAVLAFIKSTWPERERGYQEEVSRRR</sequence>
<evidence type="ECO:0000313" key="13">
    <source>
        <dbReference type="Proteomes" id="UP000184290"/>
    </source>
</evidence>
<evidence type="ECO:0000256" key="6">
    <source>
        <dbReference type="ARBA" id="ARBA00022982"/>
    </source>
</evidence>